<dbReference type="PANTHER" id="PTHR43319:SF3">
    <property type="entry name" value="BETA-LACTAMASE-RELATED DOMAIN-CONTAINING PROTEIN"/>
    <property type="match status" value="1"/>
</dbReference>
<dbReference type="SUPFAM" id="SSF56601">
    <property type="entry name" value="beta-lactamase/transpeptidase-like"/>
    <property type="match status" value="1"/>
</dbReference>
<proteinExistence type="predicted"/>
<keyword evidence="4" id="KW-1185">Reference proteome</keyword>
<dbReference type="InterPro" id="IPR012338">
    <property type="entry name" value="Beta-lactam/transpept-like"/>
</dbReference>
<gene>
    <name evidence="3" type="ORF">J0X25_15650</name>
</gene>
<dbReference type="EMBL" id="CP071462">
    <property type="protein sequence ID" value="QSW98806.1"/>
    <property type="molecule type" value="Genomic_DNA"/>
</dbReference>
<accession>A0A8A2VCA5</accession>
<dbReference type="GeneID" id="63188769"/>
<reference evidence="3 4" key="1">
    <citation type="submission" date="2021-03" db="EMBL/GenBank/DDBJ databases">
        <title>Haloterrigena longa sp. nov. and Haloterrigena limicola sp. nov., extremely halophilic archaea isolated from a salt lake.</title>
        <authorList>
            <person name="Henglin C."/>
        </authorList>
    </citation>
    <scope>NUCLEOTIDE SEQUENCE [LARGE SCALE GENOMIC DNA]</scope>
    <source>
        <strain evidence="3 4">KZCA68</strain>
    </source>
</reference>
<sequence length="411" mass="44682">MERRKLLGSIAAAAVGSAVPASASAGPKKGGNRPSPPSHSNSKRNSDILPTGIDRIEETFYNQIERELHHGAQLAVYHKDELVLNIAGGTTGPDGAAETTDTRHVLFSTTKPYTAGTVHHLVDEGLVDYDDYVVDHWPEFGRNDERKEDVTIRHVLSHQSGLHSIPAIDDNPEVWGDPDEKERLVEEATLAYEPGTRTDYHLLSYGWIIDGLTRNVVGKQIDEIAAEAIFDPLGMDDTSIGIENADAVDVSTLVGFEPYHQITDPESPGYTAYVAALFNRDDVQESVVGAATGIGTARDLARYYNCLLNNGEDVFSNQVTRAFTSVEVEQEDDGEYTRRGLGVRFGGSPGDSFGVTASHGVYGHGGLGSIMTWADPDNDIAFAYVTNGIRDGYEHSQRVARLGDTVRHELS</sequence>
<organism evidence="3 4">
    <name type="scientific">Haloterrigena alkaliphila</name>
    <dbReference type="NCBI Taxonomy" id="2816475"/>
    <lineage>
        <taxon>Archaea</taxon>
        <taxon>Methanobacteriati</taxon>
        <taxon>Methanobacteriota</taxon>
        <taxon>Stenosarchaea group</taxon>
        <taxon>Halobacteria</taxon>
        <taxon>Halobacteriales</taxon>
        <taxon>Natrialbaceae</taxon>
        <taxon>Haloterrigena</taxon>
    </lineage>
</organism>
<dbReference type="Gene3D" id="3.40.710.10">
    <property type="entry name" value="DD-peptidase/beta-lactamase superfamily"/>
    <property type="match status" value="1"/>
</dbReference>
<feature type="compositionally biased region" description="Low complexity" evidence="1">
    <location>
        <begin position="16"/>
        <end position="27"/>
    </location>
</feature>
<protein>
    <submittedName>
        <fullName evidence="3">Beta-lactamase family protein</fullName>
    </submittedName>
</protein>
<dbReference type="InterPro" id="IPR052907">
    <property type="entry name" value="Beta-lactamase/esterase"/>
</dbReference>
<dbReference type="InterPro" id="IPR001466">
    <property type="entry name" value="Beta-lactam-related"/>
</dbReference>
<evidence type="ECO:0000313" key="4">
    <source>
        <dbReference type="Proteomes" id="UP000663203"/>
    </source>
</evidence>
<dbReference type="Pfam" id="PF00144">
    <property type="entry name" value="Beta-lactamase"/>
    <property type="match status" value="1"/>
</dbReference>
<feature type="domain" description="Beta-lactamase-related" evidence="2">
    <location>
        <begin position="66"/>
        <end position="388"/>
    </location>
</feature>
<feature type="region of interest" description="Disordered" evidence="1">
    <location>
        <begin position="16"/>
        <end position="49"/>
    </location>
</feature>
<dbReference type="RefSeq" id="WP_207288415.1">
    <property type="nucleotide sequence ID" value="NZ_CP071462.1"/>
</dbReference>
<dbReference type="AlphaFoldDB" id="A0A8A2VCA5"/>
<dbReference type="Proteomes" id="UP000663203">
    <property type="component" value="Chromosome"/>
</dbReference>
<dbReference type="PANTHER" id="PTHR43319">
    <property type="entry name" value="BETA-LACTAMASE-RELATED"/>
    <property type="match status" value="1"/>
</dbReference>
<evidence type="ECO:0000259" key="2">
    <source>
        <dbReference type="Pfam" id="PF00144"/>
    </source>
</evidence>
<evidence type="ECO:0000313" key="3">
    <source>
        <dbReference type="EMBL" id="QSW98806.1"/>
    </source>
</evidence>
<name>A0A8A2VCA5_9EURY</name>
<dbReference type="KEGG" id="hakz:J0X25_15650"/>
<evidence type="ECO:0000256" key="1">
    <source>
        <dbReference type="SAM" id="MobiDB-lite"/>
    </source>
</evidence>